<dbReference type="Proteomes" id="UP001262889">
    <property type="component" value="Unassembled WGS sequence"/>
</dbReference>
<evidence type="ECO:0000313" key="5">
    <source>
        <dbReference type="Proteomes" id="UP001262889"/>
    </source>
</evidence>
<sequence length="1220" mass="143869">MSKGSLKNQEIEDFINVPFNSLSPVSDPEKHKFYCDSLEWALLNRKEKDIKNIALTGTYGSGKSSILKTFQETTTNENLKFLNISLATFKEVEDKNAFSRREITNDELKQNVDSLSTITNGTTGSLMGTKDQLRLIELSILQQIFYHEKYDNIPDSRFKKIRSLKPQEIQETTWLLFGLIFILFTFFNFHYLRSLMNLPEPKLWFAYILQGLLAIGGMILCFYFLRGIVEFSQKFTISKLNFQNFEIQVADKIDKSILNNHLDEILYFFEVTDYNVVIIEDLDRFEQTEIFTKLREINLLINNSKSINRTVTFIYAIRDEMFKDKDRTKFFDFIIPVIPVINYSNSNEQLTRALGKFDYSLSTELIDQVAFYVDDMRLLYNTVNEFHIYFQKFKGEKYQNKLFAIIVYKNIYPEDFVMLGKNQGLLYKNLVEKKSAWINDTIREINEEISSLKSELAKLEEALPKNMEELRRVYLMEYIKRANSLTYFRIANTNYSVEKMLEEENFEKLKSGTIYYRENQYNRQFNIKFSDVESYVDPKKLYSERKREIESKNSGRIKDIHEKLNQKEEEKRRVKSAKIKYLLKNKRITLSSKPSKQEQLIILLIRNGYIAEDYLNYISYFYPGSITERDHWFLMNVRNESESEFNYKLDEVDNVIKKISDSEFEKSYVLNYSLLGHLLESRKFATKKEIFFRQLANESDISVKFNYSYIKEGGNLQLFVKTLCANWTHFWRYIEKDSSLSEDERSNYLSLILNNAEIEDIEKIASTSQLEVVLNEKSDFFSVVNGSKRQIEIIDHFDLKFKSLKWDDSSNKIREYIYSMNNYEINPYMLRIMIKEFGEYRDSDFNHSNYAAIQSSGCDSLINYVEKNIEEYVNSVYLKLKDNFKEKQDYLLKLLNNPDIKKASKENIISQTKTLLPSLSELEELKELSDFLLENLKIEPTWKNVISYYQEKENSFSETLTGFLNNPKIAKSLVKNSIKTDKEFLSFRRDFLLNNEILDELYISYLKAVPLAFKELSFESISVKKVEALVDEHKLWFNQENYNKLRTNFAPLHLIFIILNISEFFKIYAEITLSEPDLAEILGNSRLADSHKIRLIEKFETENAITNNKALTLIGKMVLEYTELKLSDSSISSILLKSFLKTNEKIKLFLNNPTSFDKEFITSFLNSLGGDYKHLNEKGPMPYFEKSDILINFFQLLKKEGKISKIKEKQDLIQVTTFRK</sequence>
<accession>A0ABU3C5I5</accession>
<proteinExistence type="predicted"/>
<evidence type="ECO:0000313" key="4">
    <source>
        <dbReference type="EMBL" id="MDT0641599.1"/>
    </source>
</evidence>
<keyword evidence="2" id="KW-0812">Transmembrane</keyword>
<evidence type="ECO:0000256" key="2">
    <source>
        <dbReference type="SAM" id="Phobius"/>
    </source>
</evidence>
<evidence type="ECO:0000259" key="3">
    <source>
        <dbReference type="Pfam" id="PF20693"/>
    </source>
</evidence>
<keyword evidence="1" id="KW-0175">Coiled coil</keyword>
<protein>
    <recommendedName>
        <fullName evidence="3">YobI-like P-loop NTPase domain-containing protein</fullName>
    </recommendedName>
</protein>
<evidence type="ECO:0000256" key="1">
    <source>
        <dbReference type="SAM" id="Coils"/>
    </source>
</evidence>
<gene>
    <name evidence="4" type="ORF">RM553_02025</name>
</gene>
<dbReference type="SUPFAM" id="SSF52540">
    <property type="entry name" value="P-loop containing nucleoside triphosphate hydrolases"/>
    <property type="match status" value="1"/>
</dbReference>
<dbReference type="InterPro" id="IPR048428">
    <property type="entry name" value="YobI-NTPase"/>
</dbReference>
<reference evidence="4 5" key="1">
    <citation type="submission" date="2023-09" db="EMBL/GenBank/DDBJ databases">
        <authorList>
            <person name="Rey-Velasco X."/>
        </authorList>
    </citation>
    <scope>NUCLEOTIDE SEQUENCE [LARGE SCALE GENOMIC DNA]</scope>
    <source>
        <strain evidence="4 5">F363</strain>
    </source>
</reference>
<keyword evidence="2" id="KW-0472">Membrane</keyword>
<dbReference type="RefSeq" id="WP_311533307.1">
    <property type="nucleotide sequence ID" value="NZ_JAVRHQ010000001.1"/>
</dbReference>
<dbReference type="EMBL" id="JAVRHQ010000001">
    <property type="protein sequence ID" value="MDT0641599.1"/>
    <property type="molecule type" value="Genomic_DNA"/>
</dbReference>
<keyword evidence="2" id="KW-1133">Transmembrane helix</keyword>
<keyword evidence="5" id="KW-1185">Reference proteome</keyword>
<feature type="transmembrane region" description="Helical" evidence="2">
    <location>
        <begin position="204"/>
        <end position="225"/>
    </location>
</feature>
<feature type="domain" description="YobI-like P-loop NTPase" evidence="3">
    <location>
        <begin position="34"/>
        <end position="427"/>
    </location>
</feature>
<name>A0ABU3C5I5_9FLAO</name>
<organism evidence="4 5">
    <name type="scientific">Autumnicola tepida</name>
    <dbReference type="NCBI Taxonomy" id="3075595"/>
    <lineage>
        <taxon>Bacteria</taxon>
        <taxon>Pseudomonadati</taxon>
        <taxon>Bacteroidota</taxon>
        <taxon>Flavobacteriia</taxon>
        <taxon>Flavobacteriales</taxon>
        <taxon>Flavobacteriaceae</taxon>
        <taxon>Autumnicola</taxon>
    </lineage>
</organism>
<comment type="caution">
    <text evidence="4">The sequence shown here is derived from an EMBL/GenBank/DDBJ whole genome shotgun (WGS) entry which is preliminary data.</text>
</comment>
<feature type="coiled-coil region" evidence="1">
    <location>
        <begin position="442"/>
        <end position="469"/>
    </location>
</feature>
<feature type="transmembrane region" description="Helical" evidence="2">
    <location>
        <begin position="174"/>
        <end position="192"/>
    </location>
</feature>
<dbReference type="Pfam" id="PF20693">
    <property type="entry name" value="YobI-ATPase"/>
    <property type="match status" value="1"/>
</dbReference>
<dbReference type="InterPro" id="IPR027417">
    <property type="entry name" value="P-loop_NTPase"/>
</dbReference>